<sequence>MSFSRQKQYYKALGAEPWWTEQRIMESWQERGRIRFRNRIDFQRITEAKDVLTDKRTRYRYDLARFGHIWDHEHENGEVECKNTAENIAAQVGPPPPICLVSLPDLPSLFAAHRAYVAG</sequence>
<gene>
    <name evidence="1" type="ORF">QCA50_016973</name>
</gene>
<dbReference type="SUPFAM" id="SSF46565">
    <property type="entry name" value="Chaperone J-domain"/>
    <property type="match status" value="1"/>
</dbReference>
<dbReference type="EMBL" id="JASBNA010000053">
    <property type="protein sequence ID" value="KAK7680027.1"/>
    <property type="molecule type" value="Genomic_DNA"/>
</dbReference>
<organism evidence="1 2">
    <name type="scientific">Cerrena zonata</name>
    <dbReference type="NCBI Taxonomy" id="2478898"/>
    <lineage>
        <taxon>Eukaryota</taxon>
        <taxon>Fungi</taxon>
        <taxon>Dikarya</taxon>
        <taxon>Basidiomycota</taxon>
        <taxon>Agaricomycotina</taxon>
        <taxon>Agaricomycetes</taxon>
        <taxon>Polyporales</taxon>
        <taxon>Cerrenaceae</taxon>
        <taxon>Cerrena</taxon>
    </lineage>
</organism>
<reference evidence="1 2" key="1">
    <citation type="submission" date="2022-09" db="EMBL/GenBank/DDBJ databases">
        <authorList>
            <person name="Palmer J.M."/>
        </authorList>
    </citation>
    <scope>NUCLEOTIDE SEQUENCE [LARGE SCALE GENOMIC DNA]</scope>
    <source>
        <strain evidence="1 2">DSM 7382</strain>
    </source>
</reference>
<dbReference type="InterPro" id="IPR036869">
    <property type="entry name" value="J_dom_sf"/>
</dbReference>
<evidence type="ECO:0000313" key="2">
    <source>
        <dbReference type="Proteomes" id="UP001385951"/>
    </source>
</evidence>
<protein>
    <submittedName>
        <fullName evidence="1">Uncharacterized protein</fullName>
    </submittedName>
</protein>
<evidence type="ECO:0000313" key="1">
    <source>
        <dbReference type="EMBL" id="KAK7680027.1"/>
    </source>
</evidence>
<name>A0AAW0FL32_9APHY</name>
<comment type="caution">
    <text evidence="1">The sequence shown here is derived from an EMBL/GenBank/DDBJ whole genome shotgun (WGS) entry which is preliminary data.</text>
</comment>
<keyword evidence="2" id="KW-1185">Reference proteome</keyword>
<proteinExistence type="predicted"/>
<dbReference type="AlphaFoldDB" id="A0AAW0FL32"/>
<accession>A0AAW0FL32</accession>
<dbReference type="Proteomes" id="UP001385951">
    <property type="component" value="Unassembled WGS sequence"/>
</dbReference>